<organism evidence="2 3">
    <name type="scientific">Lacticaseibacillus paracasei subsp. paracasei Lpp123</name>
    <dbReference type="NCBI Taxonomy" id="1256201"/>
    <lineage>
        <taxon>Bacteria</taxon>
        <taxon>Bacillati</taxon>
        <taxon>Bacillota</taxon>
        <taxon>Bacilli</taxon>
        <taxon>Lactobacillales</taxon>
        <taxon>Lactobacillaceae</taxon>
        <taxon>Lacticaseibacillus</taxon>
    </lineage>
</organism>
<evidence type="ECO:0000313" key="2">
    <source>
        <dbReference type="EMBL" id="EPC55559.1"/>
    </source>
</evidence>
<proteinExistence type="predicted"/>
<dbReference type="AlphaFoldDB" id="A0A829GHM1"/>
<keyword evidence="1" id="KW-1133">Transmembrane helix</keyword>
<evidence type="ECO:0000256" key="1">
    <source>
        <dbReference type="SAM" id="Phobius"/>
    </source>
</evidence>
<comment type="caution">
    <text evidence="2">The sequence shown here is derived from an EMBL/GenBank/DDBJ whole genome shotgun (WGS) entry which is preliminary data.</text>
</comment>
<feature type="transmembrane region" description="Helical" evidence="1">
    <location>
        <begin position="226"/>
        <end position="247"/>
    </location>
</feature>
<reference evidence="2 3" key="1">
    <citation type="journal article" date="2013" name="PLoS ONE">
        <title>Lactobacillus paracasei comparative genomics: towards species pan-genome definition and exploitation of diversity.</title>
        <authorList>
            <person name="Smokvina T."/>
            <person name="Wels M."/>
            <person name="Polka J."/>
            <person name="Chervaux C."/>
            <person name="Brisse S."/>
            <person name="Boekhorst J."/>
            <person name="van Hylckama Vlieg J.E."/>
            <person name="Siezen R.J."/>
        </authorList>
    </citation>
    <scope>NUCLEOTIDE SEQUENCE [LARGE SCALE GENOMIC DNA]</scope>
    <source>
        <strain evidence="2 3">Lpp123</strain>
    </source>
</reference>
<feature type="transmembrane region" description="Helical" evidence="1">
    <location>
        <begin position="199"/>
        <end position="219"/>
    </location>
</feature>
<evidence type="ECO:0000313" key="3">
    <source>
        <dbReference type="Proteomes" id="UP000014316"/>
    </source>
</evidence>
<gene>
    <name evidence="2" type="ORF">Lpp123_06210</name>
</gene>
<name>A0A829GHM1_LACPA</name>
<dbReference type="SUPFAM" id="SSF158560">
    <property type="entry name" value="BH3980-like"/>
    <property type="match status" value="1"/>
</dbReference>
<feature type="transmembrane region" description="Helical" evidence="1">
    <location>
        <begin position="100"/>
        <end position="116"/>
    </location>
</feature>
<feature type="transmembrane region" description="Helical" evidence="1">
    <location>
        <begin position="136"/>
        <end position="155"/>
    </location>
</feature>
<dbReference type="EMBL" id="ANJW01000359">
    <property type="protein sequence ID" value="EPC55559.1"/>
    <property type="molecule type" value="Genomic_DNA"/>
</dbReference>
<feature type="transmembrane region" description="Helical" evidence="1">
    <location>
        <begin position="167"/>
        <end position="187"/>
    </location>
</feature>
<protein>
    <submittedName>
        <fullName evidence="2">Uncharacterized protein</fullName>
    </submittedName>
</protein>
<keyword evidence="1" id="KW-0812">Transmembrane</keyword>
<feature type="transmembrane region" description="Helical" evidence="1">
    <location>
        <begin position="259"/>
        <end position="280"/>
    </location>
</feature>
<dbReference type="Proteomes" id="UP000014316">
    <property type="component" value="Unassembled WGS sequence"/>
</dbReference>
<accession>A0A829GHM1</accession>
<sequence length="286" mass="32458">MTLMSEHSSQWYRDQTNQLIQSLSKNDQQYFEDLQLYLVTKKAFSRDELAIQKSLYTMAQDLVDASKDGISASNFFGKKPKKMADEMLTQMPKISLRERLELIGIVVGISWLYLFLSGGNGRDDQAMILNPWKYLGVAFIEGICLALILWIVNFYTVSTTHRSWKRFSAGILMALVFAGGAAAWIWLEEIPSQFGIKILYPWDVGLIVLITILGALYFWVKMPSEFRLIALVTVVMGIGVILQRLAYAGVVVYTKMGRVIFAVAVVMTIVILVVWNIYIVRKKESS</sequence>
<keyword evidence="1" id="KW-0472">Membrane</keyword>